<reference evidence="1 2" key="1">
    <citation type="submission" date="2018-11" db="EMBL/GenBank/DDBJ databases">
        <title>Genome assembly of Steccherinum ochraceum LE-BIN_3174, the white-rot fungus of the Steccherinaceae family (The Residual Polyporoid clade, Polyporales, Basidiomycota).</title>
        <authorList>
            <person name="Fedorova T.V."/>
            <person name="Glazunova O.A."/>
            <person name="Landesman E.O."/>
            <person name="Moiseenko K.V."/>
            <person name="Psurtseva N.V."/>
            <person name="Savinova O.S."/>
            <person name="Shakhova N.V."/>
            <person name="Tyazhelova T.V."/>
            <person name="Vasina D.V."/>
        </authorList>
    </citation>
    <scope>NUCLEOTIDE SEQUENCE [LARGE SCALE GENOMIC DNA]</scope>
    <source>
        <strain evidence="1 2">LE-BIN_3174</strain>
    </source>
</reference>
<name>A0A4R0RTB4_9APHY</name>
<dbReference type="Proteomes" id="UP000292702">
    <property type="component" value="Unassembled WGS sequence"/>
</dbReference>
<dbReference type="AlphaFoldDB" id="A0A4R0RTB4"/>
<sequence>MVEKADLKSYNDPLFFDPNLASERFNARLSAVLQSLSDSHEERLRSLEDALEDDSEYLGNTVYVNMPPTRYATRYHPDGRADVTSVDWEQVVNFEPTHTVEWIQYLHAAGLPEIRALLSCLATLIDRNGKVEPGPPMQWDAYAEAQLPCVLLDIASEPDMFQHDPVAFKSMNYSAEILQVILFCLFLIMPGGLKGRTDRDLTCMKGISSRIGRFSRAMWEQRHLHQLPLSRDNAQSHDNGEAPSTVSDAFNVLVLMDRVYTEFHRRHEPLSMHVAHVLIYHWVYSSNTGECKLAIRLASEALSESSDDEVTLFTHSFLRSCRSHFPEHLSQKMSRFLRDDSVINDDGRYLVYVCTTLWANAPRTFSSVMLPEGFGLVPSLLIHCQRQLCSSTAYNSQYALDLTMQILFYMLAPKETRAYYEHQLDRYAGELNLIGLIKTFFVNEVQDAELDNRGK</sequence>
<comment type="caution">
    <text evidence="1">The sequence shown here is derived from an EMBL/GenBank/DDBJ whole genome shotgun (WGS) entry which is preliminary data.</text>
</comment>
<evidence type="ECO:0000313" key="1">
    <source>
        <dbReference type="EMBL" id="TCD67068.1"/>
    </source>
</evidence>
<organism evidence="1 2">
    <name type="scientific">Steccherinum ochraceum</name>
    <dbReference type="NCBI Taxonomy" id="92696"/>
    <lineage>
        <taxon>Eukaryota</taxon>
        <taxon>Fungi</taxon>
        <taxon>Dikarya</taxon>
        <taxon>Basidiomycota</taxon>
        <taxon>Agaricomycotina</taxon>
        <taxon>Agaricomycetes</taxon>
        <taxon>Polyporales</taxon>
        <taxon>Steccherinaceae</taxon>
        <taxon>Steccherinum</taxon>
    </lineage>
</organism>
<accession>A0A4R0RTB4</accession>
<keyword evidence="2" id="KW-1185">Reference proteome</keyword>
<evidence type="ECO:0000313" key="2">
    <source>
        <dbReference type="Proteomes" id="UP000292702"/>
    </source>
</evidence>
<dbReference type="EMBL" id="RWJN01000111">
    <property type="protein sequence ID" value="TCD67068.1"/>
    <property type="molecule type" value="Genomic_DNA"/>
</dbReference>
<gene>
    <name evidence="1" type="ORF">EIP91_000581</name>
</gene>
<protein>
    <submittedName>
        <fullName evidence="1">Uncharacterized protein</fullName>
    </submittedName>
</protein>
<proteinExistence type="predicted"/>